<name>A0AAJ5SMG0_XANOO</name>
<reference evidence="1" key="2">
    <citation type="submission" date="2020-01" db="EMBL/GenBank/DDBJ databases">
        <title>Complete genome investigation of Xanthomonas oryzae strains.</title>
        <authorList>
            <person name="Kaur A."/>
            <person name="Bansal K."/>
            <person name="Patil P.B."/>
        </authorList>
    </citation>
    <scope>NUCLEOTIDE SEQUENCE</scope>
    <source>
        <strain evidence="1">IXO792</strain>
    </source>
</reference>
<dbReference type="RefSeq" id="WP_133264932.1">
    <property type="nucleotide sequence ID" value="NZ_CP012947.1"/>
</dbReference>
<accession>A0AAJ5SMG0</accession>
<dbReference type="InterPro" id="IPR011989">
    <property type="entry name" value="ARM-like"/>
</dbReference>
<dbReference type="Proteomes" id="UP000187097">
    <property type="component" value="Chromosome"/>
</dbReference>
<sequence length="138" mass="15359">MRIRVEAATIDSRHDLFDVMVEAKVLVVKFVSTAHHPLQWAFHRDTGQALQAIAADPVDSELVSMSRTLGAMMNRAAVPALSHLCDHQQYFVRWAAMQALGYVAPELLVPRLKVAEEDPHPHIRAAAHKALNRILPQG</sequence>
<dbReference type="Gene3D" id="1.25.10.10">
    <property type="entry name" value="Leucine-rich Repeat Variant"/>
    <property type="match status" value="1"/>
</dbReference>
<reference evidence="1" key="1">
    <citation type="submission" date="2015-01" db="EMBL/GenBank/DDBJ databases">
        <authorList>
            <person name="Midha S."/>
            <person name="Anil M.G."/>
            <person name="Mishra D."/>
            <person name="Brahma K."/>
            <person name="Laha G.S."/>
            <person name="Sundaram R.M."/>
            <person name="Sonti R.V."/>
            <person name="Patil P.B."/>
        </authorList>
    </citation>
    <scope>NUCLEOTIDE SEQUENCE</scope>
    <source>
        <strain evidence="1">IXO792</strain>
    </source>
</reference>
<gene>
    <name evidence="1" type="ORF">IXO792_00680</name>
</gene>
<dbReference type="EMBL" id="CP047493">
    <property type="protein sequence ID" value="UXV99997.1"/>
    <property type="molecule type" value="Genomic_DNA"/>
</dbReference>
<dbReference type="AlphaFoldDB" id="A0AAJ5SMG0"/>
<organism evidence="1 2">
    <name type="scientific">Xanthomonas oryzae pv. oryzae</name>
    <dbReference type="NCBI Taxonomy" id="64187"/>
    <lineage>
        <taxon>Bacteria</taxon>
        <taxon>Pseudomonadati</taxon>
        <taxon>Pseudomonadota</taxon>
        <taxon>Gammaproteobacteria</taxon>
        <taxon>Lysobacterales</taxon>
        <taxon>Lysobacteraceae</taxon>
        <taxon>Xanthomonas</taxon>
    </lineage>
</organism>
<evidence type="ECO:0000313" key="2">
    <source>
        <dbReference type="Proteomes" id="UP000187097"/>
    </source>
</evidence>
<evidence type="ECO:0008006" key="3">
    <source>
        <dbReference type="Google" id="ProtNLM"/>
    </source>
</evidence>
<dbReference type="InterPro" id="IPR016024">
    <property type="entry name" value="ARM-type_fold"/>
</dbReference>
<protein>
    <recommendedName>
        <fullName evidence="3">HEAT repeat domain-containing protein</fullName>
    </recommendedName>
</protein>
<evidence type="ECO:0000313" key="1">
    <source>
        <dbReference type="EMBL" id="UXV99997.1"/>
    </source>
</evidence>
<proteinExistence type="predicted"/>
<dbReference type="Pfam" id="PF13646">
    <property type="entry name" value="HEAT_2"/>
    <property type="match status" value="1"/>
</dbReference>
<dbReference type="SUPFAM" id="SSF48371">
    <property type="entry name" value="ARM repeat"/>
    <property type="match status" value="1"/>
</dbReference>